<evidence type="ECO:0000313" key="20">
    <source>
        <dbReference type="EMBL" id="CAG6626383.1"/>
    </source>
</evidence>
<comment type="cofactor">
    <cofactor evidence="1 16">
        <name>Mn(2+)</name>
        <dbReference type="ChEBI" id="CHEBI:29035"/>
    </cofactor>
</comment>
<evidence type="ECO:0000256" key="17">
    <source>
        <dbReference type="PIRSR" id="PIRSR000882-1"/>
    </source>
</evidence>
<dbReference type="InterPro" id="IPR003701">
    <property type="entry name" value="Mre11"/>
</dbReference>
<keyword evidence="6 16" id="KW-0540">Nuclease</keyword>
<dbReference type="CDD" id="cd00840">
    <property type="entry name" value="MPP_Mre11_N"/>
    <property type="match status" value="1"/>
</dbReference>
<dbReference type="EMBL" id="HBUF01062442">
    <property type="protein sequence ID" value="CAG6626383.1"/>
    <property type="molecule type" value="Transcribed_RNA"/>
</dbReference>
<dbReference type="AlphaFoldDB" id="A0A8D8VIU0"/>
<dbReference type="GO" id="GO:0007095">
    <property type="term" value="P:mitotic G2 DNA damage checkpoint signaling"/>
    <property type="evidence" value="ECO:0007669"/>
    <property type="project" value="TreeGrafter"/>
</dbReference>
<dbReference type="InterPro" id="IPR038487">
    <property type="entry name" value="Mre11_capping_dom"/>
</dbReference>
<keyword evidence="11 16" id="KW-0269">Exonuclease</keyword>
<accession>A0A8D8VIU0</accession>
<proteinExistence type="inferred from homology"/>
<evidence type="ECO:0000256" key="3">
    <source>
        <dbReference type="ARBA" id="ARBA00004286"/>
    </source>
</evidence>
<dbReference type="Pfam" id="PF00149">
    <property type="entry name" value="Metallophos"/>
    <property type="match status" value="1"/>
</dbReference>
<dbReference type="InterPro" id="IPR007281">
    <property type="entry name" value="Mre11_DNA-bd"/>
</dbReference>
<evidence type="ECO:0000256" key="4">
    <source>
        <dbReference type="ARBA" id="ARBA00009028"/>
    </source>
</evidence>
<keyword evidence="13 16" id="KW-0464">Manganese</keyword>
<feature type="region of interest" description="Disordered" evidence="18">
    <location>
        <begin position="516"/>
        <end position="566"/>
    </location>
</feature>
<sequence>MESQNTEEVIKEDVECDDENSIRIMIATDIHLGYLETDRERGNDSFVTFEEILEHARDKEVDMVLLGGDLFHINKPSPTTLKKCLETLRKHCIGDNSVYIDVISDPKLVMNNNINFLDPNLNIALPVFTINGNHDDPSGPELVAALDIVSNSGLVNYFGKCTNLNEITLHPLIIQKNETKIAIFGLGYVKDERLAAMIKNNKVKYMKPTNDKDIIYILVLHQNRPERGTAKNIAEDSIPSFFHFILWGHEHECRIKPEYNTKQHFHVCQPGSPVATSLCAGEAVQKKWGILVCNKQSYKLKPYDLETVRPFVFENYTVEEDAEHEEEEIANTVDRMIQDSKKQLTGNPRQPKLPLIRLRVENCKTDALKINPIVFGQKYENKVANSNEILLIKNRINRTNRGVKGEFGDGEDQTFIDTCVEDLLKSFYEQAPEVNQLQSFLPSELNESVKRFINQEDRSVFGDIINYKMESIMKHFEETHVKEEDIGLELTKFQTTIAETTGEEFKSFLSDANRTQGTNRTMLNIGSNSEDEMDSSNVDEPPRPARGRGLRGGRGSRGPRGARGKK</sequence>
<evidence type="ECO:0000256" key="16">
    <source>
        <dbReference type="PIRNR" id="PIRNR000882"/>
    </source>
</evidence>
<dbReference type="PANTHER" id="PTHR10139">
    <property type="entry name" value="DOUBLE-STRAND BREAK REPAIR PROTEIN MRE11"/>
    <property type="match status" value="1"/>
</dbReference>
<dbReference type="PIRSF" id="PIRSF000882">
    <property type="entry name" value="DSB_repair_MRE11"/>
    <property type="match status" value="1"/>
</dbReference>
<evidence type="ECO:0000256" key="15">
    <source>
        <dbReference type="ARBA" id="ARBA00023254"/>
    </source>
</evidence>
<feature type="domain" description="Mre11 DNA-binding" evidence="19">
    <location>
        <begin position="298"/>
        <end position="452"/>
    </location>
</feature>
<reference evidence="20" key="1">
    <citation type="submission" date="2021-05" db="EMBL/GenBank/DDBJ databases">
        <authorList>
            <person name="Alioto T."/>
            <person name="Alioto T."/>
            <person name="Gomez Garrido J."/>
        </authorList>
    </citation>
    <scope>NUCLEOTIDE SEQUENCE</scope>
</reference>
<comment type="similarity">
    <text evidence="4 16">Belongs to the MRE11/RAD32 family.</text>
</comment>
<evidence type="ECO:0000256" key="12">
    <source>
        <dbReference type="ARBA" id="ARBA00023204"/>
    </source>
</evidence>
<evidence type="ECO:0000256" key="9">
    <source>
        <dbReference type="ARBA" id="ARBA00022763"/>
    </source>
</evidence>
<dbReference type="GO" id="GO:0006303">
    <property type="term" value="P:double-strand break repair via nonhomologous end joining"/>
    <property type="evidence" value="ECO:0007669"/>
    <property type="project" value="TreeGrafter"/>
</dbReference>
<evidence type="ECO:0000256" key="11">
    <source>
        <dbReference type="ARBA" id="ARBA00022839"/>
    </source>
</evidence>
<dbReference type="SMART" id="SM01347">
    <property type="entry name" value="Mre11_DNA_bind"/>
    <property type="match status" value="1"/>
</dbReference>
<evidence type="ECO:0000256" key="5">
    <source>
        <dbReference type="ARBA" id="ARBA00022454"/>
    </source>
</evidence>
<feature type="active site" description="Proton donor" evidence="17">
    <location>
        <position position="134"/>
    </location>
</feature>
<evidence type="ECO:0000256" key="1">
    <source>
        <dbReference type="ARBA" id="ARBA00001936"/>
    </source>
</evidence>
<evidence type="ECO:0000256" key="14">
    <source>
        <dbReference type="ARBA" id="ARBA00023242"/>
    </source>
</evidence>
<keyword evidence="8 16" id="KW-0255">Endonuclease</keyword>
<dbReference type="GO" id="GO:0000723">
    <property type="term" value="P:telomere maintenance"/>
    <property type="evidence" value="ECO:0007669"/>
    <property type="project" value="TreeGrafter"/>
</dbReference>
<comment type="function">
    <text evidence="16">Core component of the MRN complex, which plays a central role in double-strand break (DSB) repair, DNA recombination, maintenance of telomere integrity and meiosis. The MRN complex is involved in the repair of DNA double-strand breaks (DSBs) via homologous recombination (HR), an error-free mechanism which primarily occurs during S and G2 phases. The complex (1) mediates the end resection of damaged DNA, which generates proper single-stranded DNA, a key initial steps in HR, and is (2) required for the recruitment of other repair factors and efficient activation of ATM and ATR upon DNA damage. Within the MRN complex, MRE11 possesses both single-strand endonuclease activity and double-strand-specific 3'-5' exonuclease activity. MRE11 first endonucleolytically cleaves the 5' strand at DNA DSB ends to prevent non-homologous end joining (NHEJ) and licence HR. It then generates a single-stranded DNA gap via 3' to 5' exonucleolytic degradation, which is required for single-strand invasion and recombination.</text>
</comment>
<organism evidence="20">
    <name type="scientific">Cacopsylla melanoneura</name>
    <dbReference type="NCBI Taxonomy" id="428564"/>
    <lineage>
        <taxon>Eukaryota</taxon>
        <taxon>Metazoa</taxon>
        <taxon>Ecdysozoa</taxon>
        <taxon>Arthropoda</taxon>
        <taxon>Hexapoda</taxon>
        <taxon>Insecta</taxon>
        <taxon>Pterygota</taxon>
        <taxon>Neoptera</taxon>
        <taxon>Paraneoptera</taxon>
        <taxon>Hemiptera</taxon>
        <taxon>Sternorrhyncha</taxon>
        <taxon>Psylloidea</taxon>
        <taxon>Psyllidae</taxon>
        <taxon>Psyllinae</taxon>
        <taxon>Cacopsylla</taxon>
    </lineage>
</organism>
<dbReference type="GO" id="GO:0008296">
    <property type="term" value="F:3'-5'-DNA exonuclease activity"/>
    <property type="evidence" value="ECO:0007669"/>
    <property type="project" value="InterPro"/>
</dbReference>
<dbReference type="InterPro" id="IPR041796">
    <property type="entry name" value="Mre11_N"/>
</dbReference>
<dbReference type="SUPFAM" id="SSF56300">
    <property type="entry name" value="Metallo-dependent phosphatases"/>
    <property type="match status" value="1"/>
</dbReference>
<dbReference type="GO" id="GO:0035861">
    <property type="term" value="C:site of double-strand break"/>
    <property type="evidence" value="ECO:0007669"/>
    <property type="project" value="TreeGrafter"/>
</dbReference>
<protein>
    <recommendedName>
        <fullName evidence="16">Double-strand break repair protein</fullName>
    </recommendedName>
</protein>
<dbReference type="PANTHER" id="PTHR10139:SF1">
    <property type="entry name" value="DOUBLE-STRAND BREAK REPAIR PROTEIN MRE11"/>
    <property type="match status" value="1"/>
</dbReference>
<evidence type="ECO:0000256" key="13">
    <source>
        <dbReference type="ARBA" id="ARBA00023211"/>
    </source>
</evidence>
<evidence type="ECO:0000256" key="6">
    <source>
        <dbReference type="ARBA" id="ARBA00022722"/>
    </source>
</evidence>
<evidence type="ECO:0000256" key="7">
    <source>
        <dbReference type="ARBA" id="ARBA00022723"/>
    </source>
</evidence>
<dbReference type="Gene3D" id="3.60.21.10">
    <property type="match status" value="1"/>
</dbReference>
<dbReference type="GO" id="GO:0030145">
    <property type="term" value="F:manganese ion binding"/>
    <property type="evidence" value="ECO:0007669"/>
    <property type="project" value="UniProtKB-UniRule"/>
</dbReference>
<dbReference type="InterPro" id="IPR004843">
    <property type="entry name" value="Calcineurin-like_PHP"/>
</dbReference>
<dbReference type="GO" id="GO:0000014">
    <property type="term" value="F:single-stranded DNA endodeoxyribonuclease activity"/>
    <property type="evidence" value="ECO:0007669"/>
    <property type="project" value="TreeGrafter"/>
</dbReference>
<keyword evidence="9 16" id="KW-0227">DNA damage</keyword>
<dbReference type="GO" id="GO:0042138">
    <property type="term" value="P:meiotic DNA double-strand break formation"/>
    <property type="evidence" value="ECO:0007669"/>
    <property type="project" value="TreeGrafter"/>
</dbReference>
<evidence type="ECO:0000256" key="18">
    <source>
        <dbReference type="SAM" id="MobiDB-lite"/>
    </source>
</evidence>
<keyword evidence="7" id="KW-0479">Metal-binding</keyword>
<dbReference type="GO" id="GO:0097552">
    <property type="term" value="P:mitochondrial double-strand break repair via homologous recombination"/>
    <property type="evidence" value="ECO:0007669"/>
    <property type="project" value="TreeGrafter"/>
</dbReference>
<keyword evidence="14 16" id="KW-0539">Nucleus</keyword>
<comment type="subcellular location">
    <subcellularLocation>
        <location evidence="3">Chromosome</location>
    </subcellularLocation>
    <subcellularLocation>
        <location evidence="2 16">Nucleus</location>
    </subcellularLocation>
</comment>
<dbReference type="GO" id="GO:0000724">
    <property type="term" value="P:double-strand break repair via homologous recombination"/>
    <property type="evidence" value="ECO:0007669"/>
    <property type="project" value="TreeGrafter"/>
</dbReference>
<dbReference type="Pfam" id="PF04152">
    <property type="entry name" value="Mre11_DNA_bind"/>
    <property type="match status" value="1"/>
</dbReference>
<feature type="compositionally biased region" description="Polar residues" evidence="18">
    <location>
        <begin position="516"/>
        <end position="528"/>
    </location>
</feature>
<dbReference type="GO" id="GO:0031573">
    <property type="term" value="P:mitotic intra-S DNA damage checkpoint signaling"/>
    <property type="evidence" value="ECO:0007669"/>
    <property type="project" value="TreeGrafter"/>
</dbReference>
<dbReference type="InterPro" id="IPR029052">
    <property type="entry name" value="Metallo-depent_PP-like"/>
</dbReference>
<evidence type="ECO:0000256" key="2">
    <source>
        <dbReference type="ARBA" id="ARBA00004123"/>
    </source>
</evidence>
<keyword evidence="15 16" id="KW-0469">Meiosis</keyword>
<dbReference type="GO" id="GO:0030870">
    <property type="term" value="C:Mre11 complex"/>
    <property type="evidence" value="ECO:0007669"/>
    <property type="project" value="UniProtKB-UniRule"/>
</dbReference>
<keyword evidence="5" id="KW-0158">Chromosome</keyword>
<evidence type="ECO:0000256" key="10">
    <source>
        <dbReference type="ARBA" id="ARBA00022801"/>
    </source>
</evidence>
<name>A0A8D8VIU0_9HEMI</name>
<evidence type="ECO:0000259" key="19">
    <source>
        <dbReference type="SMART" id="SM01347"/>
    </source>
</evidence>
<evidence type="ECO:0000256" key="8">
    <source>
        <dbReference type="ARBA" id="ARBA00022759"/>
    </source>
</evidence>
<dbReference type="Gene3D" id="3.30.110.110">
    <property type="entry name" value="Mre11, capping domain"/>
    <property type="match status" value="1"/>
</dbReference>
<keyword evidence="10 16" id="KW-0378">Hydrolase</keyword>
<keyword evidence="12 16" id="KW-0234">DNA repair</keyword>